<dbReference type="InterPro" id="IPR013785">
    <property type="entry name" value="Aldolase_TIM"/>
</dbReference>
<dbReference type="InterPro" id="IPR023016">
    <property type="entry name" value="HisA/PriA"/>
</dbReference>
<keyword evidence="6 9" id="KW-0028">Amino-acid biosynthesis</keyword>
<dbReference type="InterPro" id="IPR011060">
    <property type="entry name" value="RibuloseP-bd_barrel"/>
</dbReference>
<dbReference type="InterPro" id="IPR006062">
    <property type="entry name" value="His_biosynth"/>
</dbReference>
<dbReference type="Pfam" id="PF00977">
    <property type="entry name" value="His_biosynth"/>
    <property type="match status" value="1"/>
</dbReference>
<dbReference type="EC" id="5.3.1.16" evidence="9"/>
<gene>
    <name evidence="9" type="primary">hisA</name>
    <name evidence="11" type="ORF">AYL44_10360</name>
</gene>
<dbReference type="UniPathway" id="UPA00031">
    <property type="reaction ID" value="UER00009"/>
</dbReference>
<dbReference type="InterPro" id="IPR010188">
    <property type="entry name" value="HisA/PriA_Actinobacteria"/>
</dbReference>
<dbReference type="GO" id="GO:0005737">
    <property type="term" value="C:cytoplasm"/>
    <property type="evidence" value="ECO:0007669"/>
    <property type="project" value="UniProtKB-SubCell"/>
</dbReference>
<dbReference type="GO" id="GO:0000162">
    <property type="term" value="P:L-tryptophan biosynthetic process"/>
    <property type="evidence" value="ECO:0007669"/>
    <property type="project" value="InterPro"/>
</dbReference>
<dbReference type="FunFam" id="3.20.20.70:FF:000009">
    <property type="entry name" value="1-(5-phosphoribosyl)-5-[(5-phosphoribosylamino)methylideneamino] imidazole-4-carboxamide isomerase"/>
    <property type="match status" value="1"/>
</dbReference>
<evidence type="ECO:0000256" key="3">
    <source>
        <dbReference type="ARBA" id="ARBA00005133"/>
    </source>
</evidence>
<feature type="active site" description="Proton donor" evidence="9">
    <location>
        <position position="137"/>
    </location>
</feature>
<sequence length="248" mass="26029">MNEFASTPELILLPAVDVADGKAVRLTQGEAGTETSYGDPVDAAQEWARQGAEWIHLVDLDAAFGRGSNAALLRKVIKSLRGVKVELSGGIRDDESLDAALDSGATRINLGTAALENPEWAADVILRYGEAIAVGLDVRGTTLAARGWTRDGGDLWQVLDRLEDAGCSRYVLTDVTKDGTLQGPNIELLREVAVRTDKPVVASGGISSLDDIAALRELVPLGVEGAIVGKALYAGAFTLAEALDVAGH</sequence>
<evidence type="ECO:0000256" key="1">
    <source>
        <dbReference type="ARBA" id="ARBA00000901"/>
    </source>
</evidence>
<dbReference type="HAMAP" id="MF_01014">
    <property type="entry name" value="HisA"/>
    <property type="match status" value="1"/>
</dbReference>
<evidence type="ECO:0000256" key="6">
    <source>
        <dbReference type="ARBA" id="ARBA00022605"/>
    </source>
</evidence>
<evidence type="ECO:0000256" key="2">
    <source>
        <dbReference type="ARBA" id="ARBA00004496"/>
    </source>
</evidence>
<dbReference type="GO" id="GO:0004640">
    <property type="term" value="F:phosphoribosylanthranilate isomerase activity"/>
    <property type="evidence" value="ECO:0007669"/>
    <property type="project" value="InterPro"/>
</dbReference>
<comment type="subcellular location">
    <subcellularLocation>
        <location evidence="2 9">Cytoplasm</location>
    </subcellularLocation>
</comment>
<comment type="pathway">
    <text evidence="3 9">Amino-acid biosynthesis; L-histidine biosynthesis; L-histidine from 5-phospho-alpha-D-ribose 1-diphosphate: step 4/9.</text>
</comment>
<dbReference type="PANTHER" id="PTHR43090">
    <property type="entry name" value="1-(5-PHOSPHORIBOSYL)-5-[(5-PHOSPHORIBOSYLAMINO)METHYLIDENEAMINO] IMIDAZOLE-4-CARBOXAMIDE ISOMERASE"/>
    <property type="match status" value="1"/>
</dbReference>
<dbReference type="InterPro" id="IPR044524">
    <property type="entry name" value="Isoase_HisA-like"/>
</dbReference>
<dbReference type="OrthoDB" id="9807749at2"/>
<evidence type="ECO:0000256" key="4">
    <source>
        <dbReference type="ARBA" id="ARBA00009667"/>
    </source>
</evidence>
<evidence type="ECO:0000256" key="10">
    <source>
        <dbReference type="RuleBase" id="RU003657"/>
    </source>
</evidence>
<dbReference type="GO" id="GO:0003949">
    <property type="term" value="F:1-(5-phosphoribosyl)-5-[(5-phosphoribosylamino)methylideneamino]imidazole-4-carboxamide isomerase activity"/>
    <property type="evidence" value="ECO:0007669"/>
    <property type="project" value="UniProtKB-UniRule"/>
</dbReference>
<proteinExistence type="inferred from homology"/>
<evidence type="ECO:0000256" key="9">
    <source>
        <dbReference type="HAMAP-Rule" id="MF_01014"/>
    </source>
</evidence>
<evidence type="ECO:0000256" key="7">
    <source>
        <dbReference type="ARBA" id="ARBA00023102"/>
    </source>
</evidence>
<feature type="active site" description="Proton acceptor" evidence="9">
    <location>
        <position position="17"/>
    </location>
</feature>
<keyword evidence="5 9" id="KW-0963">Cytoplasm</keyword>
<evidence type="ECO:0000256" key="5">
    <source>
        <dbReference type="ARBA" id="ARBA00022490"/>
    </source>
</evidence>
<dbReference type="SUPFAM" id="SSF51366">
    <property type="entry name" value="Ribulose-phoshate binding barrel"/>
    <property type="match status" value="1"/>
</dbReference>
<keyword evidence="7 9" id="KW-0368">Histidine biosynthesis</keyword>
<dbReference type="Proteomes" id="UP000076998">
    <property type="component" value="Unassembled WGS sequence"/>
</dbReference>
<dbReference type="NCBIfam" id="TIGR01919">
    <property type="entry name" value="hisA-trpF"/>
    <property type="match status" value="1"/>
</dbReference>
<accession>A0A177KAC9</accession>
<dbReference type="CDD" id="cd04732">
    <property type="entry name" value="HisA"/>
    <property type="match status" value="1"/>
</dbReference>
<dbReference type="GO" id="GO:0000105">
    <property type="term" value="P:L-histidine biosynthetic process"/>
    <property type="evidence" value="ECO:0007669"/>
    <property type="project" value="UniProtKB-UniRule"/>
</dbReference>
<organism evidence="11 12">
    <name type="scientific">Microbacterium oleivorans</name>
    <dbReference type="NCBI Taxonomy" id="273677"/>
    <lineage>
        <taxon>Bacteria</taxon>
        <taxon>Bacillati</taxon>
        <taxon>Actinomycetota</taxon>
        <taxon>Actinomycetes</taxon>
        <taxon>Micrococcales</taxon>
        <taxon>Microbacteriaceae</taxon>
        <taxon>Microbacterium</taxon>
    </lineage>
</organism>
<reference evidence="11 12" key="1">
    <citation type="submission" date="2016-02" db="EMBL/GenBank/DDBJ databases">
        <authorList>
            <person name="Wen L."/>
            <person name="He K."/>
            <person name="Yang H."/>
        </authorList>
    </citation>
    <scope>NUCLEOTIDE SEQUENCE [LARGE SCALE GENOMIC DNA]</scope>
    <source>
        <strain evidence="11 12">CD11_3</strain>
    </source>
</reference>
<comment type="caution">
    <text evidence="11">The sequence shown here is derived from an EMBL/GenBank/DDBJ whole genome shotgun (WGS) entry which is preliminary data.</text>
</comment>
<comment type="catalytic activity">
    <reaction evidence="1 9">
        <text>1-(5-phospho-beta-D-ribosyl)-5-[(5-phospho-beta-D-ribosylamino)methylideneamino]imidazole-4-carboxamide = 5-[(5-phospho-1-deoxy-D-ribulos-1-ylimino)methylamino]-1-(5-phospho-beta-D-ribosyl)imidazole-4-carboxamide</text>
        <dbReference type="Rhea" id="RHEA:15469"/>
        <dbReference type="ChEBI" id="CHEBI:58435"/>
        <dbReference type="ChEBI" id="CHEBI:58525"/>
        <dbReference type="EC" id="5.3.1.16"/>
    </reaction>
</comment>
<dbReference type="PANTHER" id="PTHR43090:SF2">
    <property type="entry name" value="1-(5-PHOSPHORIBOSYL)-5-[(5-PHOSPHORIBOSYLAMINO)METHYLIDENEAMINO] IMIDAZOLE-4-CARBOXAMIDE ISOMERASE"/>
    <property type="match status" value="1"/>
</dbReference>
<name>A0A177KAC9_9MICO</name>
<keyword evidence="8 9" id="KW-0413">Isomerase</keyword>
<dbReference type="RefSeq" id="WP_064003207.1">
    <property type="nucleotide sequence ID" value="NZ_LSTV01000003.1"/>
</dbReference>
<dbReference type="Gene3D" id="3.20.20.70">
    <property type="entry name" value="Aldolase class I"/>
    <property type="match status" value="1"/>
</dbReference>
<dbReference type="AlphaFoldDB" id="A0A177KAC9"/>
<evidence type="ECO:0000256" key="8">
    <source>
        <dbReference type="ARBA" id="ARBA00023235"/>
    </source>
</evidence>
<evidence type="ECO:0000313" key="11">
    <source>
        <dbReference type="EMBL" id="OAH49966.1"/>
    </source>
</evidence>
<dbReference type="EMBL" id="LSTV01000003">
    <property type="protein sequence ID" value="OAH49966.1"/>
    <property type="molecule type" value="Genomic_DNA"/>
</dbReference>
<comment type="similarity">
    <text evidence="4 9 10">Belongs to the HisA/HisF family.</text>
</comment>
<protein>
    <recommendedName>
        <fullName evidence="9">1-(5-phosphoribosyl)-5-[(5-phosphoribosylamino)methylideneamino] imidazole-4-carboxamide isomerase</fullName>
        <ecNumber evidence="9">5.3.1.16</ecNumber>
    </recommendedName>
    <alternativeName>
        <fullName evidence="9">Phosphoribosylformimino-5-aminoimidazole carboxamide ribotide isomerase</fullName>
    </alternativeName>
</protein>
<evidence type="ECO:0000313" key="12">
    <source>
        <dbReference type="Proteomes" id="UP000076998"/>
    </source>
</evidence>